<sequence>MIQYLSREVGPGRHCTLKSGRRHDCHPSISFGRLGRDQNSRAVSEPTSPGARRVIFVANIAKIFITIPNAVYAVDTGKVGEGQYDPERYTYSFISHWTASSTLSP</sequence>
<protein>
    <submittedName>
        <fullName evidence="2">Uncharacterized protein</fullName>
    </submittedName>
</protein>
<dbReference type="OrthoDB" id="28053at2759"/>
<name>A0A9P6E2F4_9AGAM</name>
<gene>
    <name evidence="2" type="ORF">BS47DRAFT_848767</name>
</gene>
<keyword evidence="3" id="KW-1185">Reference proteome</keyword>
<proteinExistence type="predicted"/>
<dbReference type="InterPro" id="IPR027417">
    <property type="entry name" value="P-loop_NTPase"/>
</dbReference>
<dbReference type="Proteomes" id="UP000886523">
    <property type="component" value="Unassembled WGS sequence"/>
</dbReference>
<dbReference type="AlphaFoldDB" id="A0A9P6E2F4"/>
<dbReference type="EMBL" id="MU128913">
    <property type="protein sequence ID" value="KAF9520195.1"/>
    <property type="molecule type" value="Genomic_DNA"/>
</dbReference>
<accession>A0A9P6E2F4</accession>
<organism evidence="2 3">
    <name type="scientific">Hydnum rufescens UP504</name>
    <dbReference type="NCBI Taxonomy" id="1448309"/>
    <lineage>
        <taxon>Eukaryota</taxon>
        <taxon>Fungi</taxon>
        <taxon>Dikarya</taxon>
        <taxon>Basidiomycota</taxon>
        <taxon>Agaricomycotina</taxon>
        <taxon>Agaricomycetes</taxon>
        <taxon>Cantharellales</taxon>
        <taxon>Hydnaceae</taxon>
        <taxon>Hydnum</taxon>
    </lineage>
</organism>
<comment type="caution">
    <text evidence="2">The sequence shown here is derived from an EMBL/GenBank/DDBJ whole genome shotgun (WGS) entry which is preliminary data.</text>
</comment>
<evidence type="ECO:0000313" key="2">
    <source>
        <dbReference type="EMBL" id="KAF9520195.1"/>
    </source>
</evidence>
<feature type="region of interest" description="Disordered" evidence="1">
    <location>
        <begin position="28"/>
        <end position="48"/>
    </location>
</feature>
<dbReference type="Gene3D" id="3.40.50.300">
    <property type="entry name" value="P-loop containing nucleotide triphosphate hydrolases"/>
    <property type="match status" value="1"/>
</dbReference>
<reference evidence="2" key="1">
    <citation type="journal article" date="2020" name="Nat. Commun.">
        <title>Large-scale genome sequencing of mycorrhizal fungi provides insights into the early evolution of symbiotic traits.</title>
        <authorList>
            <person name="Miyauchi S."/>
            <person name="Kiss E."/>
            <person name="Kuo A."/>
            <person name="Drula E."/>
            <person name="Kohler A."/>
            <person name="Sanchez-Garcia M."/>
            <person name="Morin E."/>
            <person name="Andreopoulos B."/>
            <person name="Barry K.W."/>
            <person name="Bonito G."/>
            <person name="Buee M."/>
            <person name="Carver A."/>
            <person name="Chen C."/>
            <person name="Cichocki N."/>
            <person name="Clum A."/>
            <person name="Culley D."/>
            <person name="Crous P.W."/>
            <person name="Fauchery L."/>
            <person name="Girlanda M."/>
            <person name="Hayes R.D."/>
            <person name="Keri Z."/>
            <person name="LaButti K."/>
            <person name="Lipzen A."/>
            <person name="Lombard V."/>
            <person name="Magnuson J."/>
            <person name="Maillard F."/>
            <person name="Murat C."/>
            <person name="Nolan M."/>
            <person name="Ohm R.A."/>
            <person name="Pangilinan J."/>
            <person name="Pereira M.F."/>
            <person name="Perotto S."/>
            <person name="Peter M."/>
            <person name="Pfister S."/>
            <person name="Riley R."/>
            <person name="Sitrit Y."/>
            <person name="Stielow J.B."/>
            <person name="Szollosi G."/>
            <person name="Zifcakova L."/>
            <person name="Stursova M."/>
            <person name="Spatafora J.W."/>
            <person name="Tedersoo L."/>
            <person name="Vaario L.M."/>
            <person name="Yamada A."/>
            <person name="Yan M."/>
            <person name="Wang P."/>
            <person name="Xu J."/>
            <person name="Bruns T."/>
            <person name="Baldrian P."/>
            <person name="Vilgalys R."/>
            <person name="Dunand C."/>
            <person name="Henrissat B."/>
            <person name="Grigoriev I.V."/>
            <person name="Hibbett D."/>
            <person name="Nagy L.G."/>
            <person name="Martin F.M."/>
        </authorList>
    </citation>
    <scope>NUCLEOTIDE SEQUENCE</scope>
    <source>
        <strain evidence="2">UP504</strain>
    </source>
</reference>
<evidence type="ECO:0000313" key="3">
    <source>
        <dbReference type="Proteomes" id="UP000886523"/>
    </source>
</evidence>
<evidence type="ECO:0000256" key="1">
    <source>
        <dbReference type="SAM" id="MobiDB-lite"/>
    </source>
</evidence>